<evidence type="ECO:0000256" key="8">
    <source>
        <dbReference type="ARBA" id="ARBA00022989"/>
    </source>
</evidence>
<keyword evidence="7 10" id="KW-0378">Hydrolase</keyword>
<comment type="subcellular location">
    <subcellularLocation>
        <location evidence="2">Membrane</location>
        <topology evidence="2">Multi-pass membrane protein</topology>
    </subcellularLocation>
    <subcellularLocation>
        <location evidence="10">Membrane</location>
        <topology evidence="10">Single-pass type II membrane protein</topology>
    </subcellularLocation>
</comment>
<evidence type="ECO:0000259" key="12">
    <source>
        <dbReference type="Pfam" id="PF10502"/>
    </source>
</evidence>
<gene>
    <name evidence="13" type="primary">lepB</name>
    <name evidence="13" type="ORF">V1468_06655</name>
</gene>
<feature type="transmembrane region" description="Helical" evidence="10">
    <location>
        <begin position="514"/>
        <end position="532"/>
    </location>
</feature>
<keyword evidence="6 10" id="KW-0812">Transmembrane</keyword>
<evidence type="ECO:0000256" key="5">
    <source>
        <dbReference type="ARBA" id="ARBA00019232"/>
    </source>
</evidence>
<comment type="caution">
    <text evidence="10">Lacks conserved residue(s) required for the propagation of feature annotation.</text>
</comment>
<dbReference type="PANTHER" id="PTHR43390:SF1">
    <property type="entry name" value="CHLOROPLAST PROCESSING PEPTIDASE"/>
    <property type="match status" value="1"/>
</dbReference>
<evidence type="ECO:0000256" key="10">
    <source>
        <dbReference type="RuleBase" id="RU362042"/>
    </source>
</evidence>
<reference evidence="13 14" key="1">
    <citation type="submission" date="2024-02" db="EMBL/GenBank/DDBJ databases">
        <title>Winogradskyella poriferorum JCM 12885.</title>
        <authorList>
            <person name="Zhang D.-F."/>
            <person name="Fu Z.-Y."/>
        </authorList>
    </citation>
    <scope>NUCLEOTIDE SEQUENCE [LARGE SCALE GENOMIC DNA]</scope>
    <source>
        <strain evidence="13 14">JCM 12885</strain>
    </source>
</reference>
<dbReference type="PRINTS" id="PR00727">
    <property type="entry name" value="LEADERPTASE"/>
</dbReference>
<feature type="domain" description="Peptidase S26" evidence="12">
    <location>
        <begin position="124"/>
        <end position="289"/>
    </location>
</feature>
<feature type="domain" description="Peptidase S26" evidence="12">
    <location>
        <begin position="444"/>
        <end position="481"/>
    </location>
</feature>
<feature type="transmembrane region" description="Helical" evidence="10">
    <location>
        <begin position="86"/>
        <end position="104"/>
    </location>
</feature>
<dbReference type="InterPro" id="IPR036286">
    <property type="entry name" value="LexA/Signal_pep-like_sf"/>
</dbReference>
<dbReference type="SUPFAM" id="SSF51306">
    <property type="entry name" value="LexA/Signal peptidase"/>
    <property type="match status" value="2"/>
</dbReference>
<feature type="transmembrane region" description="Helical" evidence="10">
    <location>
        <begin position="6"/>
        <end position="26"/>
    </location>
</feature>
<evidence type="ECO:0000313" key="13">
    <source>
        <dbReference type="EMBL" id="MEF3078676.1"/>
    </source>
</evidence>
<dbReference type="EMBL" id="JAZHOU010000002">
    <property type="protein sequence ID" value="MEF3078676.1"/>
    <property type="molecule type" value="Genomic_DNA"/>
</dbReference>
<dbReference type="InterPro" id="IPR019533">
    <property type="entry name" value="Peptidase_S26"/>
</dbReference>
<comment type="similarity">
    <text evidence="3 10">Belongs to the peptidase S26 family.</text>
</comment>
<keyword evidence="10" id="KW-0645">Protease</keyword>
<feature type="transmembrane region" description="Helical" evidence="10">
    <location>
        <begin position="125"/>
        <end position="144"/>
    </location>
</feature>
<dbReference type="PANTHER" id="PTHR43390">
    <property type="entry name" value="SIGNAL PEPTIDASE I"/>
    <property type="match status" value="1"/>
</dbReference>
<evidence type="ECO:0000256" key="2">
    <source>
        <dbReference type="ARBA" id="ARBA00004141"/>
    </source>
</evidence>
<comment type="caution">
    <text evidence="13">The sequence shown here is derived from an EMBL/GenBank/DDBJ whole genome shotgun (WGS) entry which is preliminary data.</text>
</comment>
<dbReference type="InterPro" id="IPR043739">
    <property type="entry name" value="DUF5684"/>
</dbReference>
<dbReference type="Pfam" id="PF10502">
    <property type="entry name" value="Peptidase_S26"/>
    <property type="match status" value="2"/>
</dbReference>
<proteinExistence type="inferred from homology"/>
<evidence type="ECO:0000256" key="6">
    <source>
        <dbReference type="ARBA" id="ARBA00022692"/>
    </source>
</evidence>
<evidence type="ECO:0000256" key="3">
    <source>
        <dbReference type="ARBA" id="ARBA00009370"/>
    </source>
</evidence>
<dbReference type="InterPro" id="IPR000223">
    <property type="entry name" value="Pept_S26A_signal_pept_1"/>
</dbReference>
<evidence type="ECO:0000256" key="4">
    <source>
        <dbReference type="ARBA" id="ARBA00013208"/>
    </source>
</evidence>
<dbReference type="Proteomes" id="UP001356704">
    <property type="component" value="Unassembled WGS sequence"/>
</dbReference>
<dbReference type="EC" id="3.4.21.89" evidence="4 10"/>
<evidence type="ECO:0000256" key="9">
    <source>
        <dbReference type="ARBA" id="ARBA00023136"/>
    </source>
</evidence>
<feature type="transmembrane region" description="Helical" evidence="10">
    <location>
        <begin position="53"/>
        <end position="74"/>
    </location>
</feature>
<dbReference type="CDD" id="cd06530">
    <property type="entry name" value="S26_SPase_I"/>
    <property type="match status" value="1"/>
</dbReference>
<dbReference type="Pfam" id="PF06271">
    <property type="entry name" value="RDD"/>
    <property type="match status" value="1"/>
</dbReference>
<sequence>MTWTEWFIFLLILQIIHGLGTWKLYIKAGRQAWEAFVPVYNAVILMKIISRPWWWVILMFLPIVNLIMIPAAWVETARAFGKDSKLDALICIVTLGFYLYYLNYVEDVKYIENRQLKPKTSTGEWITSILFAIVAATIVHTYFFQPFVIPSSSLEKSLLVGDFLIVSKIHYGARAPMTTVAAPMVHDTIPKLGTKSYLFSDNYDKRNTSWKNKLQLPYFRLPGFENVERNDIVVFNQPADTLLDMNDFNPDRNYYKPIDKKTNLVKRCVATPGDTLEIRDGYVYINGKQNVLPPRSHLQFSYLLTLKKPISSASEERMFYNMLDKADIDDGFRINPDGTFYLAAASDEAVKKLRVQPNVASVERVTQEKGISGNVFPRDNYHNDWNTDYFGPLWIPKAGATVALDKTNIGLYKRAIGEYEGNKVVTRGDEIYINDKLATSYTFKQDYYWMMGDNRNNSIDSRYWGFVPYDHIFGKPVFIWMSIDGLMKGGIKNWKFRWDRIFTTVSGSGKSTSYFIPFLFLLLVIYLVNKWLKKKKLDENEKISGTTAVYASINDRVKAVLIDSLILLIFMYAFSVLFSFLGNVPNNIKVVSWVLIFLLYDPLMTAFNGGTIGHSAANITVRRSNNIDKNIAFPNAMLRFLLKSLLGWISLISISFSDNKTAIHDKAVNSVVIKKE</sequence>
<keyword evidence="14" id="KW-1185">Reference proteome</keyword>
<dbReference type="PROSITE" id="PS00761">
    <property type="entry name" value="SPASE_I_3"/>
    <property type="match status" value="1"/>
</dbReference>
<evidence type="ECO:0000259" key="11">
    <source>
        <dbReference type="Pfam" id="PF06271"/>
    </source>
</evidence>
<dbReference type="GO" id="GO:0009003">
    <property type="term" value="F:signal peptidase activity"/>
    <property type="evidence" value="ECO:0007669"/>
    <property type="project" value="UniProtKB-EC"/>
</dbReference>
<dbReference type="Gene3D" id="2.10.109.10">
    <property type="entry name" value="Umud Fragment, subunit A"/>
    <property type="match status" value="2"/>
</dbReference>
<dbReference type="RefSeq" id="WP_331809457.1">
    <property type="nucleotide sequence ID" value="NZ_JAZHOU010000002.1"/>
</dbReference>
<feature type="transmembrane region" description="Helical" evidence="10">
    <location>
        <begin position="593"/>
        <end position="617"/>
    </location>
</feature>
<evidence type="ECO:0000313" key="14">
    <source>
        <dbReference type="Proteomes" id="UP001356704"/>
    </source>
</evidence>
<dbReference type="InterPro" id="IPR019758">
    <property type="entry name" value="Pept_S26A_signal_pept_1_CS"/>
</dbReference>
<feature type="domain" description="RDD" evidence="11">
    <location>
        <begin position="550"/>
        <end position="668"/>
    </location>
</feature>
<dbReference type="Pfam" id="PF18936">
    <property type="entry name" value="DUF5684"/>
    <property type="match status" value="1"/>
</dbReference>
<keyword evidence="8 10" id="KW-1133">Transmembrane helix</keyword>
<comment type="catalytic activity">
    <reaction evidence="1 10">
        <text>Cleavage of hydrophobic, N-terminal signal or leader sequences from secreted and periplasmic proteins.</text>
        <dbReference type="EC" id="3.4.21.89"/>
    </reaction>
</comment>
<dbReference type="InterPro" id="IPR010432">
    <property type="entry name" value="RDD"/>
</dbReference>
<protein>
    <recommendedName>
        <fullName evidence="5 10">Signal peptidase I</fullName>
        <ecNumber evidence="4 10">3.4.21.89</ecNumber>
    </recommendedName>
</protein>
<organism evidence="13 14">
    <name type="scientific">Winogradskyella poriferorum</name>
    <dbReference type="NCBI Taxonomy" id="307627"/>
    <lineage>
        <taxon>Bacteria</taxon>
        <taxon>Pseudomonadati</taxon>
        <taxon>Bacteroidota</taxon>
        <taxon>Flavobacteriia</taxon>
        <taxon>Flavobacteriales</taxon>
        <taxon>Flavobacteriaceae</taxon>
        <taxon>Winogradskyella</taxon>
    </lineage>
</organism>
<feature type="transmembrane region" description="Helical" evidence="10">
    <location>
        <begin position="560"/>
        <end position="581"/>
    </location>
</feature>
<keyword evidence="9 10" id="KW-0472">Membrane</keyword>
<evidence type="ECO:0000256" key="1">
    <source>
        <dbReference type="ARBA" id="ARBA00000677"/>
    </source>
</evidence>
<evidence type="ECO:0000256" key="7">
    <source>
        <dbReference type="ARBA" id="ARBA00022801"/>
    </source>
</evidence>
<dbReference type="NCBIfam" id="TIGR02227">
    <property type="entry name" value="sigpep_I_bact"/>
    <property type="match status" value="1"/>
</dbReference>
<name>A0ABU7W3Y5_9FLAO</name>
<accession>A0ABU7W3Y5</accession>